<evidence type="ECO:0000313" key="6">
    <source>
        <dbReference type="EMBL" id="NHC14075.1"/>
    </source>
</evidence>
<dbReference type="InterPro" id="IPR017853">
    <property type="entry name" value="GH"/>
</dbReference>
<dbReference type="PANTHER" id="PTHR12631">
    <property type="entry name" value="ALPHA-L-IDURONIDASE"/>
    <property type="match status" value="1"/>
</dbReference>
<dbReference type="InterPro" id="IPR051923">
    <property type="entry name" value="Glycosyl_Hydrolase_39"/>
</dbReference>
<dbReference type="Gene3D" id="3.20.20.80">
    <property type="entry name" value="Glycosidases"/>
    <property type="match status" value="1"/>
</dbReference>
<accession>A0ABX0GWR3</accession>
<evidence type="ECO:0000256" key="4">
    <source>
        <dbReference type="SAM" id="SignalP"/>
    </source>
</evidence>
<dbReference type="Pfam" id="PF01229">
    <property type="entry name" value="Glyco_hydro_39"/>
    <property type="match status" value="1"/>
</dbReference>
<reference evidence="6 7" key="1">
    <citation type="submission" date="2020-03" db="EMBL/GenBank/DDBJ databases">
        <title>Two novel Motilibacter sp.</title>
        <authorList>
            <person name="Liu S."/>
        </authorList>
    </citation>
    <scope>NUCLEOTIDE SEQUENCE [LARGE SCALE GENOMIC DNA]</scope>
    <source>
        <strain evidence="6 7">E257</strain>
    </source>
</reference>
<evidence type="ECO:0000313" key="7">
    <source>
        <dbReference type="Proteomes" id="UP000800981"/>
    </source>
</evidence>
<feature type="signal peptide" evidence="4">
    <location>
        <begin position="1"/>
        <end position="24"/>
    </location>
</feature>
<feature type="chain" id="PRO_5046756930" description="Glycosyl hydrolases family 39 N-terminal catalytic domain-containing protein" evidence="4">
    <location>
        <begin position="25"/>
        <end position="417"/>
    </location>
</feature>
<dbReference type="PANTHER" id="PTHR12631:SF10">
    <property type="entry name" value="BETA-XYLOSIDASE-LIKE PROTEIN-RELATED"/>
    <property type="match status" value="1"/>
</dbReference>
<evidence type="ECO:0000256" key="2">
    <source>
        <dbReference type="ARBA" id="ARBA00022801"/>
    </source>
</evidence>
<sequence length="417" mass="45756">MPHRQLRSRLAGLAAAATVAPLLAALPLQSASAATVTVPRSYFGLHQTSLAQGERPGLPVGSARLWDVGGGWNKVEPARGKWDFTALDKAVDTANRYGAAPLLVLGATPTWASTKPTSQDVYGPGAAAMPRSVTYWREYVTAVAERYKGRVRAYQIWNEPNQSTFWTGTPAQMVQLTREARTIIKKADATATVVSPGFATRRPTDIPWFRSFLQAGGGKYSDVIGLHLYPAPTAGPEGSITLLNSAKAAMAAAGVRKPIWNTEINYGAGWANTDKPRTYNDANAASYVARTLLLNAGNGVSRVYWYAWDTKGYMGIDLTRNGKQTRAAESYRIVQQWLLNNQLQGCTTDRQRTYTCTIRFRNGSYGKVMWNPSKLIRVRTTKYTTGIQFINGRTLTFRGARNQTVIASPVLIRSTRL</sequence>
<feature type="domain" description="Glycosyl hydrolases family 39 N-terminal catalytic" evidence="5">
    <location>
        <begin position="80"/>
        <end position="293"/>
    </location>
</feature>
<comment type="caution">
    <text evidence="6">The sequence shown here is derived from an EMBL/GenBank/DDBJ whole genome shotgun (WGS) entry which is preliminary data.</text>
</comment>
<gene>
    <name evidence="6" type="ORF">G9H71_09810</name>
</gene>
<comment type="similarity">
    <text evidence="1">Belongs to the glycosyl hydrolase 39 family.</text>
</comment>
<dbReference type="Proteomes" id="UP000800981">
    <property type="component" value="Unassembled WGS sequence"/>
</dbReference>
<organism evidence="6 7">
    <name type="scientific">Motilibacter deserti</name>
    <dbReference type="NCBI Taxonomy" id="2714956"/>
    <lineage>
        <taxon>Bacteria</taxon>
        <taxon>Bacillati</taxon>
        <taxon>Actinomycetota</taxon>
        <taxon>Actinomycetes</taxon>
        <taxon>Motilibacterales</taxon>
        <taxon>Motilibacteraceae</taxon>
        <taxon>Motilibacter</taxon>
    </lineage>
</organism>
<keyword evidence="4" id="KW-0732">Signal</keyword>
<dbReference type="InterPro" id="IPR049166">
    <property type="entry name" value="GH39_cat"/>
</dbReference>
<dbReference type="SUPFAM" id="SSF51445">
    <property type="entry name" value="(Trans)glycosidases"/>
    <property type="match status" value="1"/>
</dbReference>
<dbReference type="RefSeq" id="WP_166281256.1">
    <property type="nucleotide sequence ID" value="NZ_JAANNP010000004.1"/>
</dbReference>
<keyword evidence="2" id="KW-0378">Hydrolase</keyword>
<evidence type="ECO:0000256" key="3">
    <source>
        <dbReference type="ARBA" id="ARBA00023295"/>
    </source>
</evidence>
<keyword evidence="3" id="KW-0326">Glycosidase</keyword>
<protein>
    <recommendedName>
        <fullName evidence="5">Glycosyl hydrolases family 39 N-terminal catalytic domain-containing protein</fullName>
    </recommendedName>
</protein>
<proteinExistence type="inferred from homology"/>
<keyword evidence="7" id="KW-1185">Reference proteome</keyword>
<evidence type="ECO:0000259" key="5">
    <source>
        <dbReference type="Pfam" id="PF01229"/>
    </source>
</evidence>
<evidence type="ECO:0000256" key="1">
    <source>
        <dbReference type="ARBA" id="ARBA00008875"/>
    </source>
</evidence>
<name>A0ABX0GWR3_9ACTN</name>
<dbReference type="EMBL" id="JAANNP010000004">
    <property type="protein sequence ID" value="NHC14075.1"/>
    <property type="molecule type" value="Genomic_DNA"/>
</dbReference>